<name>A0A5R9C2R4_9LACT</name>
<comment type="caution">
    <text evidence="1">The sequence shown here is derived from an EMBL/GenBank/DDBJ whole genome shotgun (WGS) entry which is preliminary data.</text>
</comment>
<evidence type="ECO:0000313" key="2">
    <source>
        <dbReference type="Proteomes" id="UP000307201"/>
    </source>
</evidence>
<dbReference type="RefSeq" id="WP_138471930.1">
    <property type="nucleotide sequence ID" value="NZ_VBTE01000020.1"/>
</dbReference>
<accession>A0A5R9C2R4</accession>
<evidence type="ECO:0000313" key="1">
    <source>
        <dbReference type="EMBL" id="TLQ07080.1"/>
    </source>
</evidence>
<dbReference type="AlphaFoldDB" id="A0A5R9C2R4"/>
<gene>
    <name evidence="1" type="ORF">FEZ48_07450</name>
</gene>
<organism evidence="1 2">
    <name type="scientific">Marinilactibacillus psychrotolerans</name>
    <dbReference type="NCBI Taxonomy" id="191770"/>
    <lineage>
        <taxon>Bacteria</taxon>
        <taxon>Bacillati</taxon>
        <taxon>Bacillota</taxon>
        <taxon>Bacilli</taxon>
        <taxon>Lactobacillales</taxon>
        <taxon>Carnobacteriaceae</taxon>
        <taxon>Marinilactibacillus</taxon>
    </lineage>
</organism>
<protein>
    <submittedName>
        <fullName evidence="1">Uncharacterized protein</fullName>
    </submittedName>
</protein>
<proteinExistence type="predicted"/>
<dbReference type="Proteomes" id="UP000307201">
    <property type="component" value="Unassembled WGS sequence"/>
</dbReference>
<sequence length="71" mass="8621">MNRYVAYGVESKKVIAAGTEAEVHQYLNRKYPCYRLQFRKTEKMHREILMDPIYPETLRIEKAEEYYDDLD</sequence>
<reference evidence="1 2" key="1">
    <citation type="submission" date="2019-05" db="EMBL/GenBank/DDBJ databases">
        <title>The metagenome of a microbial culture collection derived from dairy environment covers the genomic content of the human microbiome.</title>
        <authorList>
            <person name="Roder T."/>
            <person name="Wuthrich D."/>
            <person name="Sattari Z."/>
            <person name="Von Ah U."/>
            <person name="Bar C."/>
            <person name="Ronchi F."/>
            <person name="Macpherson A.J."/>
            <person name="Ganal-Vonarburg S.C."/>
            <person name="Bruggmann R."/>
            <person name="Vergeres G."/>
        </authorList>
    </citation>
    <scope>NUCLEOTIDE SEQUENCE [LARGE SCALE GENOMIC DNA]</scope>
    <source>
        <strain evidence="1 2">FAM 24235</strain>
    </source>
</reference>
<dbReference type="EMBL" id="VBTE01000020">
    <property type="protein sequence ID" value="TLQ07080.1"/>
    <property type="molecule type" value="Genomic_DNA"/>
</dbReference>
<dbReference type="STRING" id="191770.SAMN04488013_10730"/>